<comment type="caution">
    <text evidence="2">The sequence shown here is derived from an EMBL/GenBank/DDBJ whole genome shotgun (WGS) entry which is preliminary data.</text>
</comment>
<dbReference type="Proteomes" id="UP000245464">
    <property type="component" value="Chromosome 5"/>
</dbReference>
<dbReference type="AlphaFoldDB" id="A0A834RV37"/>
<feature type="region of interest" description="Disordered" evidence="1">
    <location>
        <begin position="1"/>
        <end position="84"/>
    </location>
</feature>
<sequence>MPHSDSNTESSAPNPPNHNAEQTASGMAGNEPSRGCDGRTESNGARAANSSTYLTDYMSPNTDDEQQRSTNGVTSGSGGSGRQS</sequence>
<name>A0A834RV37_9PLEO</name>
<feature type="compositionally biased region" description="Polar residues" evidence="1">
    <location>
        <begin position="1"/>
        <end position="25"/>
    </location>
</feature>
<accession>A0A834RV37</accession>
<gene>
    <name evidence="2" type="ORF">PtrM4_105320</name>
</gene>
<dbReference type="RefSeq" id="XP_065962081.1">
    <property type="nucleotide sequence ID" value="XM_066107632.1"/>
</dbReference>
<evidence type="ECO:0000313" key="2">
    <source>
        <dbReference type="EMBL" id="KAF7570530.1"/>
    </source>
</evidence>
<feature type="compositionally biased region" description="Polar residues" evidence="1">
    <location>
        <begin position="48"/>
        <end position="61"/>
    </location>
</feature>
<dbReference type="KEGG" id="ptrr:90956660"/>
<reference evidence="2" key="1">
    <citation type="journal article" date="2018" name="BMC Genomics">
        <title>Comparative genomics of the wheat fungal pathogen Pyrenophora tritici-repentis reveals chromosomal variations and genome plasticity.</title>
        <authorList>
            <person name="Moolhuijzen P."/>
            <person name="See P.T."/>
            <person name="Hane J.K."/>
            <person name="Shi G."/>
            <person name="Liu Z."/>
            <person name="Oliver R.P."/>
            <person name="Moffat C.S."/>
        </authorList>
    </citation>
    <scope>NUCLEOTIDE SEQUENCE [LARGE SCALE GENOMIC DNA]</scope>
    <source>
        <strain evidence="2">M4</strain>
    </source>
</reference>
<protein>
    <submittedName>
        <fullName evidence="2">Uncharacterized protein</fullName>
    </submittedName>
</protein>
<feature type="compositionally biased region" description="Gly residues" evidence="1">
    <location>
        <begin position="75"/>
        <end position="84"/>
    </location>
</feature>
<dbReference type="EMBL" id="NQIK02000005">
    <property type="protein sequence ID" value="KAF7570530.1"/>
    <property type="molecule type" value="Genomic_DNA"/>
</dbReference>
<proteinExistence type="predicted"/>
<evidence type="ECO:0000313" key="3">
    <source>
        <dbReference type="Proteomes" id="UP000245464"/>
    </source>
</evidence>
<dbReference type="GeneID" id="90956660"/>
<evidence type="ECO:0000256" key="1">
    <source>
        <dbReference type="SAM" id="MobiDB-lite"/>
    </source>
</evidence>
<organism evidence="2 3">
    <name type="scientific">Pyrenophora tritici-repentis</name>
    <dbReference type="NCBI Taxonomy" id="45151"/>
    <lineage>
        <taxon>Eukaryota</taxon>
        <taxon>Fungi</taxon>
        <taxon>Dikarya</taxon>
        <taxon>Ascomycota</taxon>
        <taxon>Pezizomycotina</taxon>
        <taxon>Dothideomycetes</taxon>
        <taxon>Pleosporomycetidae</taxon>
        <taxon>Pleosporales</taxon>
        <taxon>Pleosporineae</taxon>
        <taxon>Pleosporaceae</taxon>
        <taxon>Pyrenophora</taxon>
    </lineage>
</organism>